<feature type="compositionally biased region" description="Acidic residues" evidence="14">
    <location>
        <begin position="604"/>
        <end position="614"/>
    </location>
</feature>
<evidence type="ECO:0000256" key="2">
    <source>
        <dbReference type="ARBA" id="ARBA00009947"/>
    </source>
</evidence>
<dbReference type="GO" id="GO:0005634">
    <property type="term" value="C:nucleus"/>
    <property type="evidence" value="ECO:0007669"/>
    <property type="project" value="InterPro"/>
</dbReference>
<dbReference type="Proteomes" id="UP000386466">
    <property type="component" value="Unassembled WGS sequence"/>
</dbReference>
<dbReference type="InterPro" id="IPR051509">
    <property type="entry name" value="GPCR_Orphan/Phoenixin"/>
</dbReference>
<evidence type="ECO:0000256" key="11">
    <source>
        <dbReference type="ARBA" id="ARBA00023224"/>
    </source>
</evidence>
<keyword evidence="3" id="KW-1003">Cell membrane</keyword>
<evidence type="ECO:0000256" key="3">
    <source>
        <dbReference type="ARBA" id="ARBA00022475"/>
    </source>
</evidence>
<feature type="transmembrane region" description="Helical" evidence="15">
    <location>
        <begin position="136"/>
        <end position="156"/>
    </location>
</feature>
<feature type="transmembrane region" description="Helical" evidence="15">
    <location>
        <begin position="100"/>
        <end position="124"/>
    </location>
</feature>
<keyword evidence="4 15" id="KW-0812">Transmembrane</keyword>
<feature type="region of interest" description="Disordered" evidence="14">
    <location>
        <begin position="284"/>
        <end position="314"/>
    </location>
</feature>
<keyword evidence="6" id="KW-0297">G-protein coupled receptor</keyword>
<comment type="similarity">
    <text evidence="2">Belongs to the nucleosome assembly protein (NAP) family.</text>
</comment>
<dbReference type="InterPro" id="IPR037231">
    <property type="entry name" value="NAP-like_sf"/>
</dbReference>
<keyword evidence="10" id="KW-0325">Glycoprotein</keyword>
<dbReference type="Gene3D" id="1.20.1070.10">
    <property type="entry name" value="Rhodopsin 7-helix transmembrane proteins"/>
    <property type="match status" value="1"/>
</dbReference>
<dbReference type="AlphaFoldDB" id="A0A485NPQ7"/>
<dbReference type="FunFam" id="3.30.1120.90:FF:000002">
    <property type="entry name" value="Testis-specific Y-encoded-like protein 2"/>
    <property type="match status" value="1"/>
</dbReference>
<comment type="function">
    <text evidence="13">Is a receptor for the SMIM20 derived peptides Phoenixin-14 and Phoenixin-20. It mediates the Phoenixin-14 and Phoenixin-20 augmentation of gonadotropin-releasing hormone (GNRH) signaling in the hypothalamus and pituitary gland. In the ovary, it mediates the effects of Phoenixin-14 and Phoenixin-20 induced granulosa cell proliferation during follicular growth.</text>
</comment>
<dbReference type="SUPFAM" id="SSF143113">
    <property type="entry name" value="NAP-like"/>
    <property type="match status" value="1"/>
</dbReference>
<evidence type="ECO:0000256" key="5">
    <source>
        <dbReference type="ARBA" id="ARBA00022989"/>
    </source>
</evidence>
<dbReference type="Pfam" id="PF00001">
    <property type="entry name" value="7tm_1"/>
    <property type="match status" value="1"/>
</dbReference>
<comment type="subcellular location">
    <subcellularLocation>
        <location evidence="1">Cell membrane</location>
        <topology evidence="1">Multi-pass membrane protein</topology>
    </subcellularLocation>
</comment>
<feature type="compositionally biased region" description="Acidic residues" evidence="14">
    <location>
        <begin position="708"/>
        <end position="755"/>
    </location>
</feature>
<dbReference type="SUPFAM" id="SSF81321">
    <property type="entry name" value="Family A G protein-coupled receptor-like"/>
    <property type="match status" value="1"/>
</dbReference>
<feature type="transmembrane region" description="Helical" evidence="15">
    <location>
        <begin position="187"/>
        <end position="209"/>
    </location>
</feature>
<dbReference type="InterPro" id="IPR002164">
    <property type="entry name" value="NAP_family"/>
</dbReference>
<reference evidence="17 18" key="1">
    <citation type="submission" date="2019-01" db="EMBL/GenBank/DDBJ databases">
        <authorList>
            <person name="Alioto T."/>
            <person name="Alioto T."/>
        </authorList>
    </citation>
    <scope>NUCLEOTIDE SEQUENCE [LARGE SCALE GENOMIC DNA]</scope>
</reference>
<evidence type="ECO:0000256" key="7">
    <source>
        <dbReference type="ARBA" id="ARBA00023136"/>
    </source>
</evidence>
<dbReference type="PANTHER" id="PTHR19268">
    <property type="entry name" value="G PROTEIN-COUPLED RECEPTOR"/>
    <property type="match status" value="1"/>
</dbReference>
<keyword evidence="18" id="KW-1185">Reference proteome</keyword>
<name>A0A485NPQ7_LYNPA</name>
<sequence>MANTTGEPQEVSGALSPPSASAYVKLVLLGLIMCVSLAGNAILSLLVLKERALHKAPYYFLLDLCLADGIRSAVCFPFVLASVRHGSSWTFSALSCKIVAFMAVLFCFHAAFMLFCISVTRYMAIAHHRFYAKRMTLWTCAAVICMAWTLSVAMAFPPVFDVGTYKFIREEDQCIFEHRYFKANDTLGFMLMLAVLMAATHAVYGKLLLFEYRHRKMKPVQMVPAISQNWTFHGPGATGQAAANWIAGFGRGPMPPTLLGIRQNGHAASRRLLGMDEVKGEKQLGLEDDDEDEKESVRKRRRRRKRKQRKVKKESKKNAEKIECILQALENIQLDLEAVNIKAGKAFLRLKRKFIQMRRPFLERRDLIIQHIPGFWVKAFLNHPKISILINRRDEDIFRYLTNLQVQDLRHISMGYKMKLYFQTNPYFTNMVIVKEFQRSRSGRLVSHSTPIRWHRGQEPQARRHRNQDTSHSFFSWFSNHSLPEADRIAEIIKNDLWVNPLRYYMMGEGGYRANRKKQEKEESKNRDKCEVVIMEDSDEYHIMEDIISETSDSDDITDNETIHDIKISDFMETTDCFETTDNEITDISESLCDSESPDHNESPDNETTDNNESPDDHETTDNNESSDDNETTDNNESADDNSENPDDENPDDNSENPEDNTDDNEENPDDNEENTDDNDENPDGDENPNSAENPKGSNHGSSGDNQDSSDSDNEGDNEGSDDEDNDGNEGDNEGSDDDGNEGDNEGSDDDDRDIEDYRNDSDDPDKDQDNSNNQDDSEAEVENISEEGSSVEEEEDEGSEEDSEQEGEESDDEEVSEEEEEEGIEDDFEGGEDSEDSDMEEVSRLLRILRVAKGGRVPLQPQTATRTRITVRTITLQLAWTPLKGLISCKRIEVSVIREDTVSGLLPGATHPPEAPAWPPCTQPHTNQSQLGLCVVFLGNWNADSSSSSTGPLSSVSRRLQKLAAEEAVQVRELLLGLAY</sequence>
<keyword evidence="7 15" id="KW-0472">Membrane</keyword>
<keyword evidence="9" id="KW-0675">Receptor</keyword>
<evidence type="ECO:0000313" key="18">
    <source>
        <dbReference type="Proteomes" id="UP000386466"/>
    </source>
</evidence>
<dbReference type="InterPro" id="IPR000276">
    <property type="entry name" value="GPCR_Rhodpsn"/>
</dbReference>
<evidence type="ECO:0000256" key="15">
    <source>
        <dbReference type="SAM" id="Phobius"/>
    </source>
</evidence>
<dbReference type="GO" id="GO:0005886">
    <property type="term" value="C:plasma membrane"/>
    <property type="evidence" value="ECO:0007669"/>
    <property type="project" value="UniProtKB-SubCell"/>
</dbReference>
<dbReference type="PROSITE" id="PS50262">
    <property type="entry name" value="G_PROTEIN_RECEP_F1_2"/>
    <property type="match status" value="1"/>
</dbReference>
<keyword evidence="5 15" id="KW-1133">Transmembrane helix</keyword>
<proteinExistence type="inferred from homology"/>
<accession>A0A485NPQ7</accession>
<dbReference type="PANTHER" id="PTHR19268:SF4">
    <property type="entry name" value="G-PROTEIN COUPLED RECEPTOR 173-RELATED"/>
    <property type="match status" value="1"/>
</dbReference>
<dbReference type="Pfam" id="PF00956">
    <property type="entry name" value="NAP"/>
    <property type="match status" value="1"/>
</dbReference>
<feature type="domain" description="G-protein coupled receptors family 1 profile" evidence="16">
    <location>
        <begin position="39"/>
        <end position="208"/>
    </location>
</feature>
<evidence type="ECO:0000313" key="17">
    <source>
        <dbReference type="EMBL" id="VFV33616.1"/>
    </source>
</evidence>
<dbReference type="InterPro" id="IPR017452">
    <property type="entry name" value="GPCR_Rhodpsn_7TM"/>
</dbReference>
<feature type="compositionally biased region" description="Low complexity" evidence="14">
    <location>
        <begin position="697"/>
        <end position="707"/>
    </location>
</feature>
<evidence type="ECO:0000256" key="13">
    <source>
        <dbReference type="ARBA" id="ARBA00045439"/>
    </source>
</evidence>
<dbReference type="Gene3D" id="1.20.5.1500">
    <property type="match status" value="1"/>
</dbReference>
<feature type="compositionally biased region" description="Acidic residues" evidence="14">
    <location>
        <begin position="625"/>
        <end position="687"/>
    </location>
</feature>
<organism evidence="17 18">
    <name type="scientific">Lynx pardinus</name>
    <name type="common">Iberian lynx</name>
    <name type="synonym">Felis pardina</name>
    <dbReference type="NCBI Taxonomy" id="191816"/>
    <lineage>
        <taxon>Eukaryota</taxon>
        <taxon>Metazoa</taxon>
        <taxon>Chordata</taxon>
        <taxon>Craniata</taxon>
        <taxon>Vertebrata</taxon>
        <taxon>Euteleostomi</taxon>
        <taxon>Mammalia</taxon>
        <taxon>Eutheria</taxon>
        <taxon>Laurasiatheria</taxon>
        <taxon>Carnivora</taxon>
        <taxon>Feliformia</taxon>
        <taxon>Felidae</taxon>
        <taxon>Felinae</taxon>
        <taxon>Lynx</taxon>
    </lineage>
</organism>
<evidence type="ECO:0000256" key="14">
    <source>
        <dbReference type="SAM" id="MobiDB-lite"/>
    </source>
</evidence>
<evidence type="ECO:0000256" key="12">
    <source>
        <dbReference type="ARBA" id="ARBA00039994"/>
    </source>
</evidence>
<evidence type="ECO:0000256" key="9">
    <source>
        <dbReference type="ARBA" id="ARBA00023170"/>
    </source>
</evidence>
<dbReference type="EMBL" id="CAAGRJ010018211">
    <property type="protein sequence ID" value="VFV33616.1"/>
    <property type="molecule type" value="Genomic_DNA"/>
</dbReference>
<dbReference type="FunFam" id="1.20.1070.10:FF:000074">
    <property type="entry name" value="probable G-protein coupled receptor 173"/>
    <property type="match status" value="1"/>
</dbReference>
<feature type="compositionally biased region" description="Basic residues" evidence="14">
    <location>
        <begin position="297"/>
        <end position="314"/>
    </location>
</feature>
<evidence type="ECO:0000256" key="4">
    <source>
        <dbReference type="ARBA" id="ARBA00022692"/>
    </source>
</evidence>
<feature type="transmembrane region" description="Helical" evidence="15">
    <location>
        <begin position="26"/>
        <end position="48"/>
    </location>
</feature>
<evidence type="ECO:0000256" key="10">
    <source>
        <dbReference type="ARBA" id="ARBA00023180"/>
    </source>
</evidence>
<dbReference type="PRINTS" id="PR00237">
    <property type="entry name" value="GPCRRHODOPSN"/>
</dbReference>
<keyword evidence="8" id="KW-1015">Disulfide bond</keyword>
<dbReference type="Gene3D" id="3.30.1120.90">
    <property type="entry name" value="Nucleosome assembly protein"/>
    <property type="match status" value="1"/>
</dbReference>
<evidence type="ECO:0000256" key="8">
    <source>
        <dbReference type="ARBA" id="ARBA00023157"/>
    </source>
</evidence>
<feature type="transmembrane region" description="Helical" evidence="15">
    <location>
        <begin position="60"/>
        <end position="80"/>
    </location>
</feature>
<keyword evidence="11" id="KW-0807">Transducer</keyword>
<dbReference type="GO" id="GO:0006334">
    <property type="term" value="P:nucleosome assembly"/>
    <property type="evidence" value="ECO:0007669"/>
    <property type="project" value="InterPro"/>
</dbReference>
<feature type="region of interest" description="Disordered" evidence="14">
    <location>
        <begin position="591"/>
        <end position="842"/>
    </location>
</feature>
<evidence type="ECO:0000259" key="16">
    <source>
        <dbReference type="PROSITE" id="PS50262"/>
    </source>
</evidence>
<evidence type="ECO:0000256" key="6">
    <source>
        <dbReference type="ARBA" id="ARBA00023040"/>
    </source>
</evidence>
<feature type="compositionally biased region" description="Acidic residues" evidence="14">
    <location>
        <begin position="776"/>
        <end position="841"/>
    </location>
</feature>
<protein>
    <recommendedName>
        <fullName evidence="12">Probable G-protein coupled receptor 173</fullName>
    </recommendedName>
</protein>
<dbReference type="GO" id="GO:0004968">
    <property type="term" value="F:gonadotropin-releasing hormone receptor activity"/>
    <property type="evidence" value="ECO:0007669"/>
    <property type="project" value="TreeGrafter"/>
</dbReference>
<gene>
    <name evidence="17" type="ORF">LYPA_23C022634</name>
</gene>
<evidence type="ECO:0000256" key="1">
    <source>
        <dbReference type="ARBA" id="ARBA00004651"/>
    </source>
</evidence>